<keyword evidence="1" id="KW-0853">WD repeat</keyword>
<feature type="compositionally biased region" description="Low complexity" evidence="2">
    <location>
        <begin position="1357"/>
        <end position="1368"/>
    </location>
</feature>
<gene>
    <name evidence="3" type="ORF">GSLYS_00000471001</name>
</gene>
<protein>
    <recommendedName>
        <fullName evidence="5">WD repeat-containing protein 97</fullName>
    </recommendedName>
</protein>
<dbReference type="PROSITE" id="PS50294">
    <property type="entry name" value="WD_REPEATS_REGION"/>
    <property type="match status" value="2"/>
</dbReference>
<dbReference type="InterPro" id="IPR015943">
    <property type="entry name" value="WD40/YVTN_repeat-like_dom_sf"/>
</dbReference>
<feature type="repeat" description="WD" evidence="1">
    <location>
        <begin position="278"/>
        <end position="319"/>
    </location>
</feature>
<feature type="compositionally biased region" description="Acidic residues" evidence="2">
    <location>
        <begin position="962"/>
        <end position="971"/>
    </location>
</feature>
<dbReference type="InterPro" id="IPR001680">
    <property type="entry name" value="WD40_rpt"/>
</dbReference>
<feature type="compositionally biased region" description="Polar residues" evidence="2">
    <location>
        <begin position="1334"/>
        <end position="1348"/>
    </location>
</feature>
<dbReference type="SUPFAM" id="SSF50998">
    <property type="entry name" value="Quinoprotein alcohol dehydrogenase-like"/>
    <property type="match status" value="1"/>
</dbReference>
<reference evidence="3 4" key="1">
    <citation type="submission" date="2024-04" db="EMBL/GenBank/DDBJ databases">
        <authorList>
            <consortium name="Genoscope - CEA"/>
            <person name="William W."/>
        </authorList>
    </citation>
    <scope>NUCLEOTIDE SEQUENCE [LARGE SCALE GENOMIC DNA]</scope>
</reference>
<feature type="region of interest" description="Disordered" evidence="2">
    <location>
        <begin position="1328"/>
        <end position="1368"/>
    </location>
</feature>
<dbReference type="PANTHER" id="PTHR45532">
    <property type="entry name" value="WD REPEAT-CONTAINING PROTEIN 97"/>
    <property type="match status" value="1"/>
</dbReference>
<sequence>MTKIKEEGILELENISKHKREEIKEKASRHWALLRDSVCSVKKALEEKDIKDLTLIHGIHRERKLNHDQPITMVIYISEHREYLTCDGQHFRIFHEDGLKKDVVESEFGLDQVVYCKQSNQFVGWVMKQEDLFLMSKDFAVISQSKAVGPITSAIYNDKTGELITFGPHFVTCWSFRYGARYLTPRRTTRTNFGEDSMFSAMVLEETASKSQKIFFAVGTGVLVHNVFSGLEVDRKNDLHAQPITALTFFNPLKYIITGARDGCIKVWDKNWKTLMVFVGHSKAINVLKIYPYGPSFISASLDCTIRVWNMETCDEIDRTVISEPVQGMDTVIDYEIFYTFAGKHVDLWRLHHLFHLHTNIGSRVSHVKVTDHPSFPRRAVLMCRDSTVRIVCPSNGELITSLLLKTTDGLADVVYAIAEDTLFVLLVNGDIVKATTEQNPCNVVTRWECPDTAELCSHLLVYEYVVDPTAPSDVWSKAREAVQNNKRGGSTKTNKNMTLLLGGRKDGSLCVFDWLTRDITFKIEGHGQRAVLDMIANTRENQLITAGMDNIIKIWRVYPYAEEALTPLMSFYCAQTPSLMTTINTRLGVSFQDPSTATFSVVLYSLGDNSRSDHKPDDDHMDVITGFTSCPRMKIYASCSMDGTIRVWSESNTLIRVLRINTIPHSISFCSPKGDLLIGVNNHLFFISHQRYLPKSYLRKQVCMKFLPIKCEAAIPYDEKRLGSMDKNDVKRLKMAHASFKFSNFVDVLSPEEEAAILQEKIIREKAFGLLEIRDNELHQIRDGALITHDKPKISKQTKKKAFKEYMKMYYNVERIKLPVVESTKEAVKRKLNQELQALEGVEEKEEKYRPETPPLGFFAELGQKENLPPDHACFPASITSGYLPNSVLIKLLYPPPKPEEEDKEKVPYKPPKLTRKQLSEIQSLYPRKVIEVDPDEIDDGPSRGVTFETDEHLTRVLEVELTDEEEEKEPTDLMVSETSSVKIPPKTVSNLSDASVSQAGTPLQQKMRQLRQKKSIKFSKDVVDSSDDEDGPGQPEKSSLMSKFQEIMAKPAPEKEIVNKASETPRDVRTPPVKVATPPAEPVKRPPPSPVKPINKFVSRPHPTPVATRSPTPPPPPIPLPSFIRQFVGADWFDKYFPNCTENTMPKPWTGDVFVNMIVKLLRIAEWLHKVSVTEAILAIHSSEGLSDSVLQNVVKTLLSMLNHYSSPPSCSVPEQKEFILSAVRALAAFAVRDKDVVAELIVQFLDGDALVRSAVLEVMNNLGLVDPHRQLQKELDSWDIWSLEEKTHREELHQMANQWLDRWMSAYQMRIQDTVAKLNTGHSFQGRLGNPGQNSRRGTMQTDVSGGQLKVPESLRTGRTSSTSNGSITITLDRLQESSIMESVTYIDAVTYFCEMMLERELEALKRGEVFSRKQGETTTQAKNTVLVLPKISHKPALVRLGEMHTSKCRRETILHTDFRMPPITQGKQQAPGDLHGFVSYINLPLKHVHLQPFLSAWDEDEELLRRPVLITLRSSQKYFIPSMSHVRVEDQLAV</sequence>
<name>A0AAV2H208_LYMST</name>
<keyword evidence="4" id="KW-1185">Reference proteome</keyword>
<dbReference type="Proteomes" id="UP001497497">
    <property type="component" value="Unassembled WGS sequence"/>
</dbReference>
<dbReference type="Gene3D" id="2.130.10.10">
    <property type="entry name" value="YVTN repeat-like/Quinoprotein amine dehydrogenase"/>
    <property type="match status" value="2"/>
</dbReference>
<dbReference type="PROSITE" id="PS50082">
    <property type="entry name" value="WD_REPEATS_2"/>
    <property type="match status" value="3"/>
</dbReference>
<feature type="region of interest" description="Disordered" evidence="2">
    <location>
        <begin position="1053"/>
        <end position="1118"/>
    </location>
</feature>
<dbReference type="SMART" id="SM00320">
    <property type="entry name" value="WD40"/>
    <property type="match status" value="4"/>
</dbReference>
<dbReference type="Pfam" id="PF00400">
    <property type="entry name" value="WD40"/>
    <property type="match status" value="4"/>
</dbReference>
<feature type="compositionally biased region" description="Basic and acidic residues" evidence="2">
    <location>
        <begin position="1054"/>
        <end position="1071"/>
    </location>
</feature>
<dbReference type="SUPFAM" id="SSF82171">
    <property type="entry name" value="DPP6 N-terminal domain-like"/>
    <property type="match status" value="1"/>
</dbReference>
<dbReference type="InterPro" id="IPR016024">
    <property type="entry name" value="ARM-type_fold"/>
</dbReference>
<dbReference type="SUPFAM" id="SSF48371">
    <property type="entry name" value="ARM repeat"/>
    <property type="match status" value="1"/>
</dbReference>
<accession>A0AAV2H208</accession>
<evidence type="ECO:0008006" key="5">
    <source>
        <dbReference type="Google" id="ProtNLM"/>
    </source>
</evidence>
<feature type="compositionally biased region" description="Polar residues" evidence="2">
    <location>
        <begin position="978"/>
        <end position="1004"/>
    </location>
</feature>
<evidence type="ECO:0000256" key="1">
    <source>
        <dbReference type="PROSITE-ProRule" id="PRU00221"/>
    </source>
</evidence>
<dbReference type="EMBL" id="CAXITT010000003">
    <property type="protein sequence ID" value="CAL1526294.1"/>
    <property type="molecule type" value="Genomic_DNA"/>
</dbReference>
<comment type="caution">
    <text evidence="3">The sequence shown here is derived from an EMBL/GenBank/DDBJ whole genome shotgun (WGS) entry which is preliminary data.</text>
</comment>
<feature type="compositionally biased region" description="Basic residues" evidence="2">
    <location>
        <begin position="1010"/>
        <end position="1019"/>
    </location>
</feature>
<evidence type="ECO:0000313" key="3">
    <source>
        <dbReference type="EMBL" id="CAL1526294.1"/>
    </source>
</evidence>
<evidence type="ECO:0000256" key="2">
    <source>
        <dbReference type="SAM" id="MobiDB-lite"/>
    </source>
</evidence>
<feature type="repeat" description="WD" evidence="1">
    <location>
        <begin position="237"/>
        <end position="269"/>
    </location>
</feature>
<organism evidence="3 4">
    <name type="scientific">Lymnaea stagnalis</name>
    <name type="common">Great pond snail</name>
    <name type="synonym">Helix stagnalis</name>
    <dbReference type="NCBI Taxonomy" id="6523"/>
    <lineage>
        <taxon>Eukaryota</taxon>
        <taxon>Metazoa</taxon>
        <taxon>Spiralia</taxon>
        <taxon>Lophotrochozoa</taxon>
        <taxon>Mollusca</taxon>
        <taxon>Gastropoda</taxon>
        <taxon>Heterobranchia</taxon>
        <taxon>Euthyneura</taxon>
        <taxon>Panpulmonata</taxon>
        <taxon>Hygrophila</taxon>
        <taxon>Lymnaeoidea</taxon>
        <taxon>Lymnaeidae</taxon>
        <taxon>Lymnaea</taxon>
    </lineage>
</organism>
<proteinExistence type="predicted"/>
<dbReference type="PANTHER" id="PTHR45532:SF1">
    <property type="entry name" value="WD REPEAT-CONTAINING PROTEIN 97"/>
    <property type="match status" value="1"/>
</dbReference>
<evidence type="ECO:0000313" key="4">
    <source>
        <dbReference type="Proteomes" id="UP001497497"/>
    </source>
</evidence>
<feature type="compositionally biased region" description="Pro residues" evidence="2">
    <location>
        <begin position="1081"/>
        <end position="1093"/>
    </location>
</feature>
<feature type="repeat" description="WD" evidence="1">
    <location>
        <begin position="618"/>
        <end position="650"/>
    </location>
</feature>
<feature type="region of interest" description="Disordered" evidence="2">
    <location>
        <begin position="961"/>
        <end position="1041"/>
    </location>
</feature>
<dbReference type="InterPro" id="IPR011047">
    <property type="entry name" value="Quinoprotein_ADH-like_sf"/>
</dbReference>